<dbReference type="EMBL" id="MU005768">
    <property type="protein sequence ID" value="KAF2710833.1"/>
    <property type="molecule type" value="Genomic_DNA"/>
</dbReference>
<dbReference type="Proteomes" id="UP000799428">
    <property type="component" value="Unassembled WGS sequence"/>
</dbReference>
<dbReference type="AlphaFoldDB" id="A0A6G1KDY0"/>
<evidence type="ECO:0000313" key="3">
    <source>
        <dbReference type="Proteomes" id="UP000799428"/>
    </source>
</evidence>
<feature type="region of interest" description="Disordered" evidence="1">
    <location>
        <begin position="56"/>
        <end position="138"/>
    </location>
</feature>
<gene>
    <name evidence="2" type="ORF">K504DRAFT_500776</name>
</gene>
<feature type="region of interest" description="Disordered" evidence="1">
    <location>
        <begin position="908"/>
        <end position="927"/>
    </location>
</feature>
<sequence length="1268" mass="141966">MDEKYKKPTDQHAAQSKNGPLFHGQYIVPSFTTIRRCVLIHSPFAPILPSDMSRPPPYNGASYNSHTLGNRLHGTSSSNAPPTGPRNVVSMPPSINKRPAPSRDSSPPTRKRIQADGSRPALGRVSERYEQPPNLPKNQHVWSTLGTATQHLGHIRVWGMTKVTVFHRGYVKAIGWMASNAHLWDDTNPHGDSFDGWVQHGSTKLPLDLTCSSSNAFITRSPISRPERGIGASTPAQSAPPAPSMIARDLVSTSTGTPPTQVCPPVSLESVNDMNEKLNYIKAQDGLRRIRQQGSDGPVSMARLHKLRSTKEAVYKANVAAYEEGLRLQGGKTASASSKATTINPASDAVSTKLSTQSAQVTALQILTKKLMDDNTTMANRLEQLENDRKSSEPKGNPHTSVETRQQVNVMVEKLVQDKLHELIQTCINDHCKPIVEHIVEKHRAKSSEATKTLSQDISSLQKFKEAVEHEKLSDLFKSLPQQLTAINKKTSQLCLDVNQDGGKLSKVQQKMETLTRETAAEKSWINEQITKAVEPINKRLERFDTSLKEKLDTTSKASRESETKLRKDITWLDKRVAKLQEDQVLAVQAQTEKMVADELEKSNRDQAEKTSRDNLIKSIQALYDKRIGGLETRLIKIKETQETSVRDGLQRQLQPLDARVNKLEATCNNLATAEDLSQKTSALDARISTVEITEKTGRSTISQDMSALDKRLTTLENTEDQTIRGDLSKLTDRVKILENESDPQVRGHLVDELQEVQTQVSGLRKDFDAGFSNIRDVGKRYTDVETAKLRLQIPTDGTSSTTSQSSQDLVDKILHLESSTAELRDSLEETSGDLTDVEKAVHDHNRAIQVLKEGLPTIFLETLRPFQEATEKDLKNINEKLSAQCSFIEHLSSSVDKVKIKQSLIPAQSNAASHSNSRTNTPQPSSTDVEIRFKQLSAEIVQLDAAIKAIPSEREAVQELRDKLDITVRACQSLERRYENINTAELHQQMVNQFQQMYPQAPGMFQKMSEIEAATRNTDRRVQALQTDMDIERNERIQRDKHIDNTIMSGVAGIKKVSDEFDKDVRKRVEQFGNLTKHIDQIVEDYIKLEDRVRQTEELATHVIRVEAENQKITDTIGFAAKLHEMLEKRVKRVEGLDKRTHDLEADMDKAGKRSVAIEQKAEALDERVTKIDTDVGNLEGRVKKMEPTASDITQRMASIDHLIRMKRDLKQVTIAVPHLATSIYKIAGYVETINMNADRPIAGLNLQSARMDPFKTHDGDEDDDED</sequence>
<feature type="region of interest" description="Disordered" evidence="1">
    <location>
        <begin position="223"/>
        <end position="243"/>
    </location>
</feature>
<protein>
    <submittedName>
        <fullName evidence="2">Uncharacterized protein</fullName>
    </submittedName>
</protein>
<dbReference type="OrthoDB" id="3801531at2759"/>
<feature type="compositionally biased region" description="Basic and acidic residues" evidence="1">
    <location>
        <begin position="1"/>
        <end position="10"/>
    </location>
</feature>
<evidence type="ECO:0000313" key="2">
    <source>
        <dbReference type="EMBL" id="KAF2710833.1"/>
    </source>
</evidence>
<evidence type="ECO:0000256" key="1">
    <source>
        <dbReference type="SAM" id="MobiDB-lite"/>
    </source>
</evidence>
<feature type="compositionally biased region" description="Polar residues" evidence="1">
    <location>
        <begin position="61"/>
        <end position="81"/>
    </location>
</feature>
<keyword evidence="3" id="KW-1185">Reference proteome</keyword>
<reference evidence="2" key="1">
    <citation type="journal article" date="2020" name="Stud. Mycol.">
        <title>101 Dothideomycetes genomes: a test case for predicting lifestyles and emergence of pathogens.</title>
        <authorList>
            <person name="Haridas S."/>
            <person name="Albert R."/>
            <person name="Binder M."/>
            <person name="Bloem J."/>
            <person name="Labutti K."/>
            <person name="Salamov A."/>
            <person name="Andreopoulos B."/>
            <person name="Baker S."/>
            <person name="Barry K."/>
            <person name="Bills G."/>
            <person name="Bluhm B."/>
            <person name="Cannon C."/>
            <person name="Castanera R."/>
            <person name="Culley D."/>
            <person name="Daum C."/>
            <person name="Ezra D."/>
            <person name="Gonzalez J."/>
            <person name="Henrissat B."/>
            <person name="Kuo A."/>
            <person name="Liang C."/>
            <person name="Lipzen A."/>
            <person name="Lutzoni F."/>
            <person name="Magnuson J."/>
            <person name="Mondo S."/>
            <person name="Nolan M."/>
            <person name="Ohm R."/>
            <person name="Pangilinan J."/>
            <person name="Park H.-J."/>
            <person name="Ramirez L."/>
            <person name="Alfaro M."/>
            <person name="Sun H."/>
            <person name="Tritt A."/>
            <person name="Yoshinaga Y."/>
            <person name="Zwiers L.-H."/>
            <person name="Turgeon B."/>
            <person name="Goodwin S."/>
            <person name="Spatafora J."/>
            <person name="Crous P."/>
            <person name="Grigoriev I."/>
        </authorList>
    </citation>
    <scope>NUCLEOTIDE SEQUENCE</scope>
    <source>
        <strain evidence="2">CBS 279.74</strain>
    </source>
</reference>
<organism evidence="2 3">
    <name type="scientific">Pleomassaria siparia CBS 279.74</name>
    <dbReference type="NCBI Taxonomy" id="1314801"/>
    <lineage>
        <taxon>Eukaryota</taxon>
        <taxon>Fungi</taxon>
        <taxon>Dikarya</taxon>
        <taxon>Ascomycota</taxon>
        <taxon>Pezizomycotina</taxon>
        <taxon>Dothideomycetes</taxon>
        <taxon>Pleosporomycetidae</taxon>
        <taxon>Pleosporales</taxon>
        <taxon>Pleomassariaceae</taxon>
        <taxon>Pleomassaria</taxon>
    </lineage>
</organism>
<dbReference type="Gene3D" id="1.20.5.340">
    <property type="match status" value="1"/>
</dbReference>
<proteinExistence type="predicted"/>
<feature type="region of interest" description="Disordered" evidence="1">
    <location>
        <begin position="1"/>
        <end position="22"/>
    </location>
</feature>
<accession>A0A6G1KDY0</accession>
<name>A0A6G1KDY0_9PLEO</name>